<evidence type="ECO:0000256" key="2">
    <source>
        <dbReference type="ARBA" id="ARBA00023242"/>
    </source>
</evidence>
<feature type="compositionally biased region" description="Polar residues" evidence="3">
    <location>
        <begin position="443"/>
        <end position="455"/>
    </location>
</feature>
<evidence type="ECO:0000256" key="1">
    <source>
        <dbReference type="ARBA" id="ARBA00004123"/>
    </source>
</evidence>
<dbReference type="Pfam" id="PF18535">
    <property type="entry name" value="Gal11_ABD1"/>
    <property type="match status" value="1"/>
</dbReference>
<keyword evidence="2" id="KW-0539">Nucleus</keyword>
<feature type="domain" description="Mediator complex subunit 15 KIX" evidence="4">
    <location>
        <begin position="7"/>
        <end position="86"/>
    </location>
</feature>
<feature type="domain" description="Gal11 coactivator" evidence="5">
    <location>
        <begin position="133"/>
        <end position="196"/>
    </location>
</feature>
<proteinExistence type="predicted"/>
<evidence type="ECO:0000313" key="6">
    <source>
        <dbReference type="EMBL" id="SGZ39081.1"/>
    </source>
</evidence>
<dbReference type="Gene3D" id="1.10.287.2920">
    <property type="match status" value="1"/>
</dbReference>
<dbReference type="AlphaFoldDB" id="A0A1L0CL04"/>
<dbReference type="Pfam" id="PF16987">
    <property type="entry name" value="KIX_2"/>
    <property type="match status" value="1"/>
</dbReference>
<evidence type="ECO:0000259" key="4">
    <source>
        <dbReference type="Pfam" id="PF16987"/>
    </source>
</evidence>
<evidence type="ECO:0000259" key="5">
    <source>
        <dbReference type="Pfam" id="PF18535"/>
    </source>
</evidence>
<reference evidence="7" key="1">
    <citation type="submission" date="2016-11" db="EMBL/GenBank/DDBJ databases">
        <authorList>
            <person name="Guldener U."/>
        </authorList>
    </citation>
    <scope>NUCLEOTIDE SEQUENCE [LARGE SCALE GENOMIC DNA]</scope>
</reference>
<feature type="region of interest" description="Disordered" evidence="3">
    <location>
        <begin position="420"/>
        <end position="455"/>
    </location>
</feature>
<dbReference type="Proteomes" id="UP000183365">
    <property type="component" value="Unassembled WGS sequence"/>
</dbReference>
<dbReference type="GO" id="GO:0006355">
    <property type="term" value="P:regulation of DNA-templated transcription"/>
    <property type="evidence" value="ECO:0007669"/>
    <property type="project" value="InterPro"/>
</dbReference>
<dbReference type="InterPro" id="IPR036529">
    <property type="entry name" value="KIX_dom_sf"/>
</dbReference>
<dbReference type="GO" id="GO:0005634">
    <property type="term" value="C:nucleus"/>
    <property type="evidence" value="ECO:0007669"/>
    <property type="project" value="UniProtKB-SubCell"/>
</dbReference>
<feature type="compositionally biased region" description="Low complexity" evidence="3">
    <location>
        <begin position="83"/>
        <end position="100"/>
    </location>
</feature>
<feature type="region of interest" description="Disordered" evidence="3">
    <location>
        <begin position="82"/>
        <end position="109"/>
    </location>
</feature>
<name>A0A1L0CL04_9ASCO</name>
<feature type="region of interest" description="Disordered" evidence="3">
    <location>
        <begin position="685"/>
        <end position="720"/>
    </location>
</feature>
<dbReference type="Gene3D" id="1.10.246.20">
    <property type="entry name" value="Coactivator CBP, KIX domain"/>
    <property type="match status" value="1"/>
</dbReference>
<dbReference type="GO" id="GO:0003712">
    <property type="term" value="F:transcription coregulator activity"/>
    <property type="evidence" value="ECO:0007669"/>
    <property type="project" value="InterPro"/>
</dbReference>
<comment type="subcellular location">
    <subcellularLocation>
        <location evidence="1">Nucleus</location>
    </subcellularLocation>
</comment>
<protein>
    <recommendedName>
        <fullName evidence="8">Mediator complex subunit 15 KIX domain-containing protein</fullName>
    </recommendedName>
</protein>
<gene>
    <name evidence="6" type="ORF">HGUI_01281</name>
</gene>
<dbReference type="InterPro" id="IPR036546">
    <property type="entry name" value="MED15_KIX"/>
</dbReference>
<sequence>MSSANDAWRATVTKNERLSFVKALADILIKISNLKNNGKTDSEKLKKTAADYENNLYLSSTSKNNYFESITNRIEMTQDTYNKQQRQFMQSQQQKQMKQQPRARPTGNSQNIIVNNLTINIPNQFQNGKFSFTEQQQAEILNELKYTPIPKELLAKIPNCPSNVTNWKEVLQAGLANNDAVKSLYKYHQSYFFKMKRDDVLKKIQMNGLLPNMINSNNNANASANSNNTANNNNIENPSRFITPEQQKALLETAQVLLRNLQKQGKVPQNLSNEEYNLYIKRYFNEFAQKRLSQLKQQQTSTVNQIKPIDNQQLLQKLNEFFSSDEQKTLVVQAKAAIRASQQKGSISSTLSTEEQQMLIKRYIYGVITKKEQQIQHQRQNFIPNDMSVDPKSQVTNQGKDYHQNNVKVHVSKMNSTMAANQQPTQSNMQNNVSGNPKARASAGSSTPLPTIKSNNPLFEDFSNLKKLGKVQKNIEAVEKKRKEIYHYSQADMFMETLNDTMFGLNNKKYQHQPMINLQQHVVDFINNTGKKKLTKALLKQRDQDNIKVEINKDTQAILIDFKDQNILGMNNITTGNPLGLLSSHDYKALFDGLSNDTKVMAFLTEQEQKNSTDKNDVLYAQPVPVDILRKRKISYEISANESLDLKKVKVSPSTEDIIKSNNIEIQKRSGNHSNSTTLVNNSILTDTTRKPNSDGDISDEAAPQAEKIKTPNPEIDDPYTMEYWDRVSKYENNIAAGNTETGNVNEVAF</sequence>
<dbReference type="VEuPathDB" id="FungiDB:HGUI_01281"/>
<evidence type="ECO:0000256" key="3">
    <source>
        <dbReference type="SAM" id="MobiDB-lite"/>
    </source>
</evidence>
<accession>A0A1L0CL04</accession>
<keyword evidence="7" id="KW-1185">Reference proteome</keyword>
<feature type="compositionally biased region" description="Polar residues" evidence="3">
    <location>
        <begin position="420"/>
        <end position="435"/>
    </location>
</feature>
<dbReference type="SUPFAM" id="SSF47040">
    <property type="entry name" value="Kix domain of CBP (creb binding protein)"/>
    <property type="match status" value="1"/>
</dbReference>
<dbReference type="EMBL" id="FQNF01000017">
    <property type="protein sequence ID" value="SGZ39081.1"/>
    <property type="molecule type" value="Genomic_DNA"/>
</dbReference>
<evidence type="ECO:0008006" key="8">
    <source>
        <dbReference type="Google" id="ProtNLM"/>
    </source>
</evidence>
<dbReference type="InterPro" id="IPR033789">
    <property type="entry name" value="Gal11_coact"/>
</dbReference>
<dbReference type="OrthoDB" id="1938591at2759"/>
<evidence type="ECO:0000313" key="7">
    <source>
        <dbReference type="Proteomes" id="UP000183365"/>
    </source>
</evidence>
<organism evidence="6 7">
    <name type="scientific">Hanseniaspora guilliermondii</name>
    <dbReference type="NCBI Taxonomy" id="56406"/>
    <lineage>
        <taxon>Eukaryota</taxon>
        <taxon>Fungi</taxon>
        <taxon>Dikarya</taxon>
        <taxon>Ascomycota</taxon>
        <taxon>Saccharomycotina</taxon>
        <taxon>Saccharomycetes</taxon>
        <taxon>Saccharomycodales</taxon>
        <taxon>Saccharomycodaceae</taxon>
        <taxon>Hanseniaspora</taxon>
    </lineage>
</organism>